<name>A0A0H5BJQ9_BLAVI</name>
<proteinExistence type="predicted"/>
<dbReference type="Gene3D" id="2.40.10.220">
    <property type="entry name" value="predicted glycosyltransferase like domains"/>
    <property type="match status" value="1"/>
</dbReference>
<reference evidence="4" key="3">
    <citation type="journal article" date="2016" name="Genome Announc.">
        <title>Revised genome sequence of the purple photosynthetic bacterium Blastochloris viridis.</title>
        <authorList>
            <person name="Liu L.N."/>
            <person name="Faulkner M."/>
            <person name="Liu X."/>
            <person name="Huang F."/>
            <person name="Darby A.C."/>
            <person name="Hall N."/>
        </authorList>
    </citation>
    <scope>NUCLEOTIDE SEQUENCE [LARGE SCALE GENOMIC DNA]</scope>
    <source>
        <strain evidence="4">ATCC 19567 / DSM 133 / F</strain>
    </source>
</reference>
<evidence type="ECO:0000259" key="1">
    <source>
        <dbReference type="Pfam" id="PF07238"/>
    </source>
</evidence>
<organism evidence="3 4">
    <name type="scientific">Blastochloris viridis</name>
    <name type="common">Rhodopseudomonas viridis</name>
    <dbReference type="NCBI Taxonomy" id="1079"/>
    <lineage>
        <taxon>Bacteria</taxon>
        <taxon>Pseudomonadati</taxon>
        <taxon>Pseudomonadota</taxon>
        <taxon>Alphaproteobacteria</taxon>
        <taxon>Hyphomicrobiales</taxon>
        <taxon>Blastochloridaceae</taxon>
        <taxon>Blastochloris</taxon>
    </lineage>
</organism>
<feature type="domain" description="PilZ" evidence="1">
    <location>
        <begin position="14"/>
        <end position="100"/>
    </location>
</feature>
<dbReference type="EMBL" id="LN907867">
    <property type="protein sequence ID" value="CUU42057.1"/>
    <property type="molecule type" value="Genomic_DNA"/>
</dbReference>
<evidence type="ECO:0000313" key="4">
    <source>
        <dbReference type="Proteomes" id="UP000065734"/>
    </source>
</evidence>
<dbReference type="STRING" id="1079.BVIR_1614"/>
<sequence>MAEAARTLRPHFAERRRHQRVQLTLLGRFMLESQQEYPCQTLNMSPGGVALIAPVLPRPGERVVAYIDELGRVEGRVTRLFEHGFAMTVSGTPRRREKLAEALTWLANRGKLGLPEDRRHARVVPRDPRSIITMPTGSTFPCVVVDVSLSGAAVRSEIRPPVGTRITLGRTPARVVRHIENGFAVEFARYQHVATLEDELKAPDPQF</sequence>
<reference evidence="2" key="1">
    <citation type="journal article" date="2015" name="Genome Announc.">
        <title>Complete Genome Sequence of the Bacteriochlorophyll b-Producing Photosynthetic Bacterium Blastochloris viridis.</title>
        <authorList>
            <person name="Tsukatani Y."/>
            <person name="Hirose Y."/>
            <person name="Harada J."/>
            <person name="Misawa N."/>
            <person name="Mori K."/>
            <person name="Inoue K."/>
            <person name="Tamiaki H."/>
        </authorList>
    </citation>
    <scope>NUCLEOTIDE SEQUENCE [LARGE SCALE GENOMIC DNA]</scope>
    <source>
        <strain evidence="2">DSM 133</strain>
    </source>
</reference>
<dbReference type="GO" id="GO:0016740">
    <property type="term" value="F:transferase activity"/>
    <property type="evidence" value="ECO:0007669"/>
    <property type="project" value="UniProtKB-KW"/>
</dbReference>
<dbReference type="RefSeq" id="WP_055037193.1">
    <property type="nucleotide sequence ID" value="NZ_AP014854.2"/>
</dbReference>
<dbReference type="InterPro" id="IPR009875">
    <property type="entry name" value="PilZ_domain"/>
</dbReference>
<protein>
    <submittedName>
        <fullName evidence="3">Putative glycosyltransferase</fullName>
    </submittedName>
</protein>
<dbReference type="OrthoDB" id="9798164at2"/>
<gene>
    <name evidence="2" type="ORF">BV133_3133</name>
    <name evidence="3" type="ORF">BVIRIDIS_10590</name>
</gene>
<dbReference type="Pfam" id="PF07238">
    <property type="entry name" value="PilZ"/>
    <property type="match status" value="2"/>
</dbReference>
<dbReference type="GO" id="GO:0035438">
    <property type="term" value="F:cyclic-di-GMP binding"/>
    <property type="evidence" value="ECO:0007669"/>
    <property type="project" value="InterPro"/>
</dbReference>
<dbReference type="AlphaFoldDB" id="A0A0H5BJQ9"/>
<keyword evidence="4" id="KW-1185">Reference proteome</keyword>
<dbReference type="SUPFAM" id="SSF141371">
    <property type="entry name" value="PilZ domain-like"/>
    <property type="match status" value="2"/>
</dbReference>
<dbReference type="KEGG" id="bvr:BVIR_1614"/>
<dbReference type="Proteomes" id="UP000065734">
    <property type="component" value="Chromosome I"/>
</dbReference>
<evidence type="ECO:0000313" key="2">
    <source>
        <dbReference type="EMBL" id="BAS00727.1"/>
    </source>
</evidence>
<keyword evidence="3" id="KW-0808">Transferase</keyword>
<feature type="domain" description="PilZ" evidence="1">
    <location>
        <begin position="117"/>
        <end position="190"/>
    </location>
</feature>
<dbReference type="EMBL" id="AP014854">
    <property type="protein sequence ID" value="BAS00727.1"/>
    <property type="molecule type" value="Genomic_DNA"/>
</dbReference>
<accession>A0A0H5BJQ9</accession>
<evidence type="ECO:0000313" key="3">
    <source>
        <dbReference type="EMBL" id="CUU42057.1"/>
    </source>
</evidence>
<reference evidence="3" key="2">
    <citation type="submission" date="2015-11" db="EMBL/GenBank/DDBJ databases">
        <authorList>
            <person name="Zhang Y."/>
            <person name="Guo Z."/>
        </authorList>
    </citation>
    <scope>NUCLEOTIDE SEQUENCE</scope>
    <source>
        <strain evidence="3">1</strain>
    </source>
</reference>